<feature type="compositionally biased region" description="Basic and acidic residues" evidence="22">
    <location>
        <begin position="367"/>
        <end position="377"/>
    </location>
</feature>
<dbReference type="Pfam" id="PF00069">
    <property type="entry name" value="Pkinase"/>
    <property type="match status" value="1"/>
</dbReference>
<comment type="catalytic activity">
    <reaction evidence="18">
        <text>L-seryl-[protein] + ATP = O-phospho-L-seryl-[protein] + ADP + H(+)</text>
        <dbReference type="Rhea" id="RHEA:17989"/>
        <dbReference type="Rhea" id="RHEA-COMP:9863"/>
        <dbReference type="Rhea" id="RHEA-COMP:11604"/>
        <dbReference type="ChEBI" id="CHEBI:15378"/>
        <dbReference type="ChEBI" id="CHEBI:29999"/>
        <dbReference type="ChEBI" id="CHEBI:30616"/>
        <dbReference type="ChEBI" id="CHEBI:83421"/>
        <dbReference type="ChEBI" id="CHEBI:456216"/>
        <dbReference type="EC" id="2.7.11.22"/>
    </reaction>
</comment>
<feature type="region of interest" description="Disordered" evidence="22">
    <location>
        <begin position="355"/>
        <end position="582"/>
    </location>
</feature>
<dbReference type="Proteomes" id="UP000472276">
    <property type="component" value="Unassembled WGS sequence"/>
</dbReference>
<comment type="function">
    <text evidence="19">Mediates phosphorylation of MECP2. May regulate ciliogenesis.</text>
</comment>
<dbReference type="AlphaFoldDB" id="A0AAZ1XQ19"/>
<keyword evidence="11" id="KW-0547">Nucleotide-binding</keyword>
<dbReference type="InterPro" id="IPR008271">
    <property type="entry name" value="Ser/Thr_kinase_AS"/>
</dbReference>
<evidence type="ECO:0000256" key="15">
    <source>
        <dbReference type="ARBA" id="ARBA00023242"/>
    </source>
</evidence>
<evidence type="ECO:0000256" key="1">
    <source>
        <dbReference type="ARBA" id="ARBA00001946"/>
    </source>
</evidence>
<dbReference type="Gene3D" id="3.30.200.20">
    <property type="entry name" value="Phosphorylase Kinase, domain 1"/>
    <property type="match status" value="1"/>
</dbReference>
<feature type="compositionally biased region" description="Polar residues" evidence="22">
    <location>
        <begin position="320"/>
        <end position="334"/>
    </location>
</feature>
<dbReference type="PROSITE" id="PS00108">
    <property type="entry name" value="PROTEIN_KINASE_ST"/>
    <property type="match status" value="1"/>
</dbReference>
<evidence type="ECO:0000256" key="18">
    <source>
        <dbReference type="ARBA" id="ARBA00048367"/>
    </source>
</evidence>
<evidence type="ECO:0000256" key="5">
    <source>
        <dbReference type="ARBA" id="ARBA00006485"/>
    </source>
</evidence>
<feature type="domain" description="Protein kinase" evidence="23">
    <location>
        <begin position="1"/>
        <end position="268"/>
    </location>
</feature>
<evidence type="ECO:0000256" key="7">
    <source>
        <dbReference type="ARBA" id="ARBA00022490"/>
    </source>
</evidence>
<comment type="similarity">
    <text evidence="5">Belongs to the protein kinase superfamily. CMGC Ser/Thr protein kinase family. CDC2/CDKX subfamily.</text>
</comment>
<reference evidence="24" key="3">
    <citation type="submission" date="2025-09" db="UniProtKB">
        <authorList>
            <consortium name="Ensembl"/>
        </authorList>
    </citation>
    <scope>IDENTIFICATION</scope>
</reference>
<dbReference type="GO" id="GO:0005813">
    <property type="term" value="C:centrosome"/>
    <property type="evidence" value="ECO:0007669"/>
    <property type="project" value="UniProtKB-SubCell"/>
</dbReference>
<evidence type="ECO:0000256" key="17">
    <source>
        <dbReference type="ARBA" id="ARBA00047811"/>
    </source>
</evidence>
<reference evidence="25" key="1">
    <citation type="submission" date="2020-03" db="EMBL/GenBank/DDBJ databases">
        <title>Evolution of repeat sequences and sex chromosomes of tilapia species revealed by chromosome-level genomes.</title>
        <authorList>
            <person name="Xu L."/>
            <person name="Tao W."/>
            <person name="Wang D."/>
            <person name="Zhou Q."/>
        </authorList>
    </citation>
    <scope>NUCLEOTIDE SEQUENCE [LARGE SCALE GENOMIC DNA]</scope>
    <source>
        <strain evidence="25">Israel</strain>
    </source>
</reference>
<comment type="subcellular location">
    <subcellularLocation>
        <location evidence="2">Cytoplasm</location>
        <location evidence="2">Cytoskeleton</location>
        <location evidence="2">Cilium basal body</location>
    </subcellularLocation>
    <subcellularLocation>
        <location evidence="4">Cytoplasm</location>
        <location evidence="4">Cytoskeleton</location>
        <location evidence="4">Microtubule organizing center</location>
        <location evidence="4">Centrosome</location>
    </subcellularLocation>
    <subcellularLocation>
        <location evidence="3">Nucleus</location>
    </subcellularLocation>
</comment>
<evidence type="ECO:0000256" key="19">
    <source>
        <dbReference type="ARBA" id="ARBA00053703"/>
    </source>
</evidence>
<keyword evidence="25" id="KW-1185">Reference proteome</keyword>
<feature type="compositionally biased region" description="Polar residues" evidence="22">
    <location>
        <begin position="530"/>
        <end position="547"/>
    </location>
</feature>
<evidence type="ECO:0000256" key="8">
    <source>
        <dbReference type="ARBA" id="ARBA00022527"/>
    </source>
</evidence>
<dbReference type="Ensembl" id="ENSOABT00000077341.1">
    <property type="protein sequence ID" value="ENSOABP00000069680.1"/>
    <property type="gene ID" value="ENSOABG00000006006.2"/>
</dbReference>
<keyword evidence="14" id="KW-0206">Cytoskeleton</keyword>
<dbReference type="EC" id="2.7.11.22" evidence="6"/>
<keyword evidence="10" id="KW-0808">Transferase</keyword>
<dbReference type="GO" id="GO:0005524">
    <property type="term" value="F:ATP binding"/>
    <property type="evidence" value="ECO:0007669"/>
    <property type="project" value="UniProtKB-KW"/>
</dbReference>
<comment type="cofactor">
    <cofactor evidence="1">
        <name>Mg(2+)</name>
        <dbReference type="ChEBI" id="CHEBI:18420"/>
    </cofactor>
</comment>
<evidence type="ECO:0000256" key="4">
    <source>
        <dbReference type="ARBA" id="ARBA00004300"/>
    </source>
</evidence>
<dbReference type="InterPro" id="IPR011009">
    <property type="entry name" value="Kinase-like_dom_sf"/>
</dbReference>
<evidence type="ECO:0000256" key="10">
    <source>
        <dbReference type="ARBA" id="ARBA00022679"/>
    </source>
</evidence>
<evidence type="ECO:0000256" key="20">
    <source>
        <dbReference type="ARBA" id="ARBA00066155"/>
    </source>
</evidence>
<comment type="subunit">
    <text evidence="20">Interacts with MECP2.</text>
</comment>
<evidence type="ECO:0000256" key="16">
    <source>
        <dbReference type="ARBA" id="ARBA00023273"/>
    </source>
</evidence>
<evidence type="ECO:0000256" key="3">
    <source>
        <dbReference type="ARBA" id="ARBA00004123"/>
    </source>
</evidence>
<comment type="catalytic activity">
    <reaction evidence="17">
        <text>L-threonyl-[protein] + ATP = O-phospho-L-threonyl-[protein] + ADP + H(+)</text>
        <dbReference type="Rhea" id="RHEA:46608"/>
        <dbReference type="Rhea" id="RHEA-COMP:11060"/>
        <dbReference type="Rhea" id="RHEA-COMP:11605"/>
        <dbReference type="ChEBI" id="CHEBI:15378"/>
        <dbReference type="ChEBI" id="CHEBI:30013"/>
        <dbReference type="ChEBI" id="CHEBI:30616"/>
        <dbReference type="ChEBI" id="CHEBI:61977"/>
        <dbReference type="ChEBI" id="CHEBI:456216"/>
        <dbReference type="EC" id="2.7.11.22"/>
    </reaction>
</comment>
<keyword evidence="8" id="KW-0723">Serine/threonine-protein kinase</keyword>
<gene>
    <name evidence="24" type="primary">CDKL5</name>
</gene>
<evidence type="ECO:0000313" key="25">
    <source>
        <dbReference type="Proteomes" id="UP000472276"/>
    </source>
</evidence>
<keyword evidence="15" id="KW-0539">Nucleus</keyword>
<dbReference type="SMART" id="SM00220">
    <property type="entry name" value="S_TKc"/>
    <property type="match status" value="1"/>
</dbReference>
<evidence type="ECO:0000259" key="23">
    <source>
        <dbReference type="PROSITE" id="PS50011"/>
    </source>
</evidence>
<evidence type="ECO:0000256" key="9">
    <source>
        <dbReference type="ARBA" id="ARBA00022553"/>
    </source>
</evidence>
<feature type="compositionally biased region" description="Low complexity" evidence="22">
    <location>
        <begin position="437"/>
        <end position="468"/>
    </location>
</feature>
<dbReference type="InterPro" id="IPR000719">
    <property type="entry name" value="Prot_kinase_dom"/>
</dbReference>
<dbReference type="PROSITE" id="PS50011">
    <property type="entry name" value="PROTEIN_KINASE_DOM"/>
    <property type="match status" value="1"/>
</dbReference>
<organism evidence="24 25">
    <name type="scientific">Oreochromis aureus</name>
    <name type="common">Israeli tilapia</name>
    <name type="synonym">Chromis aureus</name>
    <dbReference type="NCBI Taxonomy" id="47969"/>
    <lineage>
        <taxon>Eukaryota</taxon>
        <taxon>Metazoa</taxon>
        <taxon>Chordata</taxon>
        <taxon>Craniata</taxon>
        <taxon>Vertebrata</taxon>
        <taxon>Euteleostomi</taxon>
        <taxon>Actinopterygii</taxon>
        <taxon>Neopterygii</taxon>
        <taxon>Teleostei</taxon>
        <taxon>Neoteleostei</taxon>
        <taxon>Acanthomorphata</taxon>
        <taxon>Ovalentaria</taxon>
        <taxon>Cichlomorphae</taxon>
        <taxon>Cichliformes</taxon>
        <taxon>Cichlidae</taxon>
        <taxon>African cichlids</taxon>
        <taxon>Pseudocrenilabrinae</taxon>
        <taxon>Oreochromini</taxon>
        <taxon>Oreochromis</taxon>
    </lineage>
</organism>
<keyword evidence="7" id="KW-0963">Cytoplasm</keyword>
<evidence type="ECO:0000256" key="21">
    <source>
        <dbReference type="ARBA" id="ARBA00068080"/>
    </source>
</evidence>
<feature type="region of interest" description="Disordered" evidence="22">
    <location>
        <begin position="809"/>
        <end position="872"/>
    </location>
</feature>
<dbReference type="SUPFAM" id="SSF56112">
    <property type="entry name" value="Protein kinase-like (PK-like)"/>
    <property type="match status" value="1"/>
</dbReference>
<evidence type="ECO:0000256" key="6">
    <source>
        <dbReference type="ARBA" id="ARBA00012425"/>
    </source>
</evidence>
<evidence type="ECO:0000256" key="22">
    <source>
        <dbReference type="SAM" id="MobiDB-lite"/>
    </source>
</evidence>
<dbReference type="GO" id="GO:0004693">
    <property type="term" value="F:cyclin-dependent protein serine/threonine kinase activity"/>
    <property type="evidence" value="ECO:0007669"/>
    <property type="project" value="UniProtKB-EC"/>
</dbReference>
<reference evidence="24" key="2">
    <citation type="submission" date="2025-08" db="UniProtKB">
        <authorList>
            <consortium name="Ensembl"/>
        </authorList>
    </citation>
    <scope>IDENTIFICATION</scope>
</reference>
<dbReference type="FunFam" id="1.10.510.10:FF:000127">
    <property type="entry name" value="Putative cyclin-dependent kinase-like 5"/>
    <property type="match status" value="1"/>
</dbReference>
<evidence type="ECO:0000256" key="14">
    <source>
        <dbReference type="ARBA" id="ARBA00023212"/>
    </source>
</evidence>
<feature type="compositionally biased region" description="Polar residues" evidence="22">
    <location>
        <begin position="416"/>
        <end position="426"/>
    </location>
</feature>
<keyword evidence="13" id="KW-0067">ATP-binding</keyword>
<evidence type="ECO:0000256" key="13">
    <source>
        <dbReference type="ARBA" id="ARBA00022840"/>
    </source>
</evidence>
<protein>
    <recommendedName>
        <fullName evidence="21">Cyclin-dependent kinase-like 5</fullName>
        <ecNumber evidence="6">2.7.11.22</ecNumber>
    </recommendedName>
</protein>
<name>A0AAZ1XQ19_OREAU</name>
<accession>A0AAZ1XQ19</accession>
<dbReference type="Gene3D" id="1.10.510.10">
    <property type="entry name" value="Transferase(Phosphotransferase) domain 1"/>
    <property type="match status" value="1"/>
</dbReference>
<keyword evidence="9" id="KW-0597">Phosphoprotein</keyword>
<dbReference type="FunFam" id="3.30.200.20:FF:001093">
    <property type="entry name" value="Cyclin-dependent kinase-like 5"/>
    <property type="match status" value="1"/>
</dbReference>
<feature type="region of interest" description="Disordered" evidence="22">
    <location>
        <begin position="286"/>
        <end position="340"/>
    </location>
</feature>
<evidence type="ECO:0000313" key="24">
    <source>
        <dbReference type="Ensembl" id="ENSOABP00000069680.1"/>
    </source>
</evidence>
<evidence type="ECO:0000256" key="11">
    <source>
        <dbReference type="ARBA" id="ARBA00022741"/>
    </source>
</evidence>
<dbReference type="GO" id="GO:0005634">
    <property type="term" value="C:nucleus"/>
    <property type="evidence" value="ECO:0007669"/>
    <property type="project" value="UniProtKB-SubCell"/>
</dbReference>
<feature type="region of interest" description="Disordered" evidence="22">
    <location>
        <begin position="890"/>
        <end position="931"/>
    </location>
</feature>
<keyword evidence="16" id="KW-0966">Cell projection</keyword>
<evidence type="ECO:0000256" key="12">
    <source>
        <dbReference type="ARBA" id="ARBA00022777"/>
    </source>
</evidence>
<evidence type="ECO:0000256" key="2">
    <source>
        <dbReference type="ARBA" id="ARBA00004120"/>
    </source>
</evidence>
<feature type="compositionally biased region" description="Polar residues" evidence="22">
    <location>
        <begin position="908"/>
        <end position="921"/>
    </location>
</feature>
<dbReference type="PANTHER" id="PTHR24055">
    <property type="entry name" value="MITOGEN-ACTIVATED PROTEIN KINASE"/>
    <property type="match status" value="1"/>
</dbReference>
<sequence>MSSQETNELVAIKKFKDSEENEEVKETTLRELKMLRTLKQDNIVELKEAFRRRGKLYLVFEYVERNMLELLEEMPNGAPPDKVRSYIYQLIKAINWCHKNEIVHRDIKPENLLISSEDVLKLCDFGFARNLSEGTDANYTEYVATRWYRSPELLLGAPYGKAVDMWSVGCILGELSDGQPLFPGESEIDQLFTIQKVLGPLPAEQMKLFYNNPRFHGIRFPSVTHPQTLERRYQGILSGLMLDLMKNLLLLNPTERYLTEQSLNHPAFQPLRQEILEHHAKRPSLCSYRSHTKSSSRRSNSKECSSLPRHGDLHHLGNESFLNGNKPAPSSLSPTLHPKGQYMSQTLNRSISSSKDLVNNNLPHLLSPKEPKSKTEFDFNLGPSPKLPDQGHGVKYGHGKPSSSRSQQQHRHTFLENKTNTLQSGAEKQHSRHAHSMADSAHGSMSSSSKSSASYLSLSKSHSGLSDAKSVGNLSDGRLHPDDPNSNTTAGVGPSARFFPASCLDLNTPSGPSGPPGSPSTRHSDRSGHSPASRSSGNARMESSTLDSSSRHKSRHKSLVPELLDPGGPGMPSTHTLPSPHESYHYGLGYTSPFSSQQRPQRHSMYVRRERHRPHGVETAMAGLPPPGQAIPTRASSLQLLSPQLHEQSPKDMSHPCAPIKDSTRDNTAAFLTQRSKNEVGMYHDPHVEDGASSKENRMIFTESMPRRVGSFYRGKEQEITVKPVRFLFLLFIISLRHGLEQSLACHKAMVMNPPEPAKEKEKQGFFRAIKKKKKKSQIVRLLMTYYGVSFPPCQSQPLKSLRRLLHLSPSSSNQGQAPPPPPPQDLRFQAPMPNPPQPSSKAGYPEGRGHADSRGHTGVSSSAQAKSRKASYPLPGQIESSWHVSALQRAEGAQFTPEQLGIKPGQNGPTFTRASRTRMPNLNDLKETAL</sequence>
<keyword evidence="12" id="KW-0418">Kinase</keyword>
<dbReference type="InterPro" id="IPR050117">
    <property type="entry name" value="MAPK"/>
</dbReference>
<proteinExistence type="inferred from homology"/>